<organism evidence="1">
    <name type="scientific">Arundo donax</name>
    <name type="common">Giant reed</name>
    <name type="synonym">Donax arundinaceus</name>
    <dbReference type="NCBI Taxonomy" id="35708"/>
    <lineage>
        <taxon>Eukaryota</taxon>
        <taxon>Viridiplantae</taxon>
        <taxon>Streptophyta</taxon>
        <taxon>Embryophyta</taxon>
        <taxon>Tracheophyta</taxon>
        <taxon>Spermatophyta</taxon>
        <taxon>Magnoliopsida</taxon>
        <taxon>Liliopsida</taxon>
        <taxon>Poales</taxon>
        <taxon>Poaceae</taxon>
        <taxon>PACMAD clade</taxon>
        <taxon>Arundinoideae</taxon>
        <taxon>Arundineae</taxon>
        <taxon>Arundo</taxon>
    </lineage>
</organism>
<dbReference type="AlphaFoldDB" id="A0A0A9G261"/>
<evidence type="ECO:0000313" key="1">
    <source>
        <dbReference type="EMBL" id="JAE19165.1"/>
    </source>
</evidence>
<proteinExistence type="predicted"/>
<dbReference type="EMBL" id="GBRH01178731">
    <property type="protein sequence ID" value="JAE19165.1"/>
    <property type="molecule type" value="Transcribed_RNA"/>
</dbReference>
<reference evidence="1" key="1">
    <citation type="submission" date="2014-09" db="EMBL/GenBank/DDBJ databases">
        <authorList>
            <person name="Magalhaes I.L.F."/>
            <person name="Oliveira U."/>
            <person name="Santos F.R."/>
            <person name="Vidigal T.H.D.A."/>
            <person name="Brescovit A.D."/>
            <person name="Santos A.J."/>
        </authorList>
    </citation>
    <scope>NUCLEOTIDE SEQUENCE</scope>
    <source>
        <tissue evidence="1">Shoot tissue taken approximately 20 cm above the soil surface</tissue>
    </source>
</reference>
<protein>
    <submittedName>
        <fullName evidence="1">Uncharacterized protein</fullName>
    </submittedName>
</protein>
<name>A0A0A9G261_ARUDO</name>
<sequence>MRIAQQVGSLMTFRGTLSSEMFTFHTQQGPTSKYSEVSPLPYRVAQLSHWLARVGVANQRLSV</sequence>
<reference evidence="1" key="2">
    <citation type="journal article" date="2015" name="Data Brief">
        <title>Shoot transcriptome of the giant reed, Arundo donax.</title>
        <authorList>
            <person name="Barrero R.A."/>
            <person name="Guerrero F.D."/>
            <person name="Moolhuijzen P."/>
            <person name="Goolsby J.A."/>
            <person name="Tidwell J."/>
            <person name="Bellgard S.E."/>
            <person name="Bellgard M.I."/>
        </authorList>
    </citation>
    <scope>NUCLEOTIDE SEQUENCE</scope>
    <source>
        <tissue evidence="1">Shoot tissue taken approximately 20 cm above the soil surface</tissue>
    </source>
</reference>
<accession>A0A0A9G261</accession>